<feature type="domain" description="DUF11" evidence="2">
    <location>
        <begin position="174"/>
        <end position="283"/>
    </location>
</feature>
<evidence type="ECO:0000313" key="4">
    <source>
        <dbReference type="Proteomes" id="UP000011131"/>
    </source>
</evidence>
<organism evidence="3 4">
    <name type="scientific">Myxococcus stipitatus (strain DSM 14675 / JCM 12634 / Mx s8)</name>
    <dbReference type="NCBI Taxonomy" id="1278073"/>
    <lineage>
        <taxon>Bacteria</taxon>
        <taxon>Pseudomonadati</taxon>
        <taxon>Myxococcota</taxon>
        <taxon>Myxococcia</taxon>
        <taxon>Myxococcales</taxon>
        <taxon>Cystobacterineae</taxon>
        <taxon>Myxococcaceae</taxon>
        <taxon>Myxococcus</taxon>
    </lineage>
</organism>
<dbReference type="eggNOG" id="COG1361">
    <property type="taxonomic scope" value="Bacteria"/>
</dbReference>
<protein>
    <recommendedName>
        <fullName evidence="2">DUF11 domain-containing protein</fullName>
    </recommendedName>
</protein>
<dbReference type="OrthoDB" id="5959557at2"/>
<evidence type="ECO:0000259" key="2">
    <source>
        <dbReference type="Pfam" id="PF01345"/>
    </source>
</evidence>
<proteinExistence type="predicted"/>
<dbReference type="AlphaFoldDB" id="L7UFT5"/>
<evidence type="ECO:0000256" key="1">
    <source>
        <dbReference type="SAM" id="SignalP"/>
    </source>
</evidence>
<dbReference type="EMBL" id="CP004025">
    <property type="protein sequence ID" value="AGC46878.1"/>
    <property type="molecule type" value="Genomic_DNA"/>
</dbReference>
<keyword evidence="4" id="KW-1185">Reference proteome</keyword>
<keyword evidence="1" id="KW-0732">Signal</keyword>
<accession>L7UFT5</accession>
<evidence type="ECO:0000313" key="3">
    <source>
        <dbReference type="EMBL" id="AGC46878.1"/>
    </source>
</evidence>
<dbReference type="Proteomes" id="UP000011131">
    <property type="component" value="Chromosome"/>
</dbReference>
<dbReference type="InterPro" id="IPR001434">
    <property type="entry name" value="OmcB-like_DUF11"/>
</dbReference>
<gene>
    <name evidence="3" type="ordered locus">MYSTI_05601</name>
</gene>
<feature type="chain" id="PRO_5003983597" description="DUF11 domain-containing protein" evidence="1">
    <location>
        <begin position="31"/>
        <end position="295"/>
    </location>
</feature>
<dbReference type="PATRIC" id="fig|1278073.3.peg.5682"/>
<feature type="signal peptide" evidence="1">
    <location>
        <begin position="1"/>
        <end position="30"/>
    </location>
</feature>
<reference evidence="3 4" key="1">
    <citation type="journal article" date="2013" name="Genome Announc.">
        <title>Complete genome sequence of Myxococcus stipitatus strain DSM 14675, a fruiting myxobacterium.</title>
        <authorList>
            <person name="Huntley S."/>
            <person name="Kneip S."/>
            <person name="Treuner-Lange A."/>
            <person name="Sogaard-Andersen L."/>
        </authorList>
    </citation>
    <scope>NUCLEOTIDE SEQUENCE [LARGE SCALE GENOMIC DNA]</scope>
    <source>
        <strain evidence="4">DSM 14675 / JCM 12634 / Mx s8</strain>
    </source>
</reference>
<sequence length="295" mass="30620">MSGRGKWVWQGVLMFAVVFAAGPGSSGAAAASPIVVVDSTSMLRIAVADDEVQPGQTLAFTHTFTNIFNSPLVASYASYPVSLPLTLTGCVPVEACTQVSGSYRISAAPPDLPLGEARTVTAYFTVSPSVPRGSRIGVVAGFSFRERGGTLRSGPMPGFDLYVPAQADIGVQLRAQAPLLGSNVLYTLAVRNDGPNDAWLTLVKTTLPASVLLVTPSSDDCSFDVGTREVLCGMYELAPGDSRSLSFTAYYGVLALGPLDATATTTQVDPADPNPQNDSSTASCTALTSLLISCP</sequence>
<dbReference type="KEGG" id="msd:MYSTI_05601"/>
<dbReference type="HOGENOM" id="CLU_1014268_0_0_7"/>
<dbReference type="Pfam" id="PF01345">
    <property type="entry name" value="DUF11"/>
    <property type="match status" value="1"/>
</dbReference>
<name>L7UFT5_MYXSD</name>